<dbReference type="SMART" id="SM01011">
    <property type="entry name" value="AMP_N"/>
    <property type="match status" value="1"/>
</dbReference>
<evidence type="ECO:0000256" key="5">
    <source>
        <dbReference type="ARBA" id="ARBA00023211"/>
    </source>
</evidence>
<dbReference type="PRINTS" id="PR00599">
    <property type="entry name" value="MAPEPTIDASE"/>
</dbReference>
<dbReference type="InterPro" id="IPR007110">
    <property type="entry name" value="Ig-like_dom"/>
</dbReference>
<dbReference type="InterPro" id="IPR029149">
    <property type="entry name" value="Creatin/AminoP/Spt16_N"/>
</dbReference>
<dbReference type="InterPro" id="IPR052433">
    <property type="entry name" value="X-Pro_dipept-like"/>
</dbReference>
<dbReference type="Proteomes" id="UP001374579">
    <property type="component" value="Unassembled WGS sequence"/>
</dbReference>
<accession>A0AAN9G743</accession>
<sequence>MDRSRLLSPVVSPPVRWFGQPAAQTHPHLLNTGEVTPNITKEEYRRRRCMLVKDARNMFAGFREVEDHILIFPSARRVFMTNDIPYPFRQNSDFLYLCGFQEADSVLVIHSSKSFSSSHNHRAALFVPKKDPYKELWEGSRSGAEGALELTGVDSAHNYNELEQFLSGFCKDHSKFMLWYDFVNPPQDGFHTGVMSQMIGEERHKAVENTQKLMHGLRVKKSPAEVELMTQTVQIASEAFVEVMKFSRPGVHESHLWAKMDFECRVRGAQYLAYPPVVAGGPRANTIHYTANNQVVADGDLVLMDAGCELHGYTSDLTRTWPVNGKFSPAQRELYQATLAVQKVCVSMCTTQHSLDDVYRQMLALLGMQLQELGIIPRDASASEVIKKARQLCPHHVGHYLGMDVHDSSEVSRNVKLEPGMVITVEPGVYVQSDDTTVAEKYRGIGIRIEDNILITKATPINLSQNCPKTVEDIERIMSER</sequence>
<feature type="domain" description="Ig-like" evidence="6">
    <location>
        <begin position="282"/>
        <end position="354"/>
    </location>
</feature>
<keyword evidence="8" id="KW-1185">Reference proteome</keyword>
<keyword evidence="3" id="KW-0479">Metal-binding</keyword>
<dbReference type="EMBL" id="JBAMIC010000013">
    <property type="protein sequence ID" value="KAK7097129.1"/>
    <property type="molecule type" value="Genomic_DNA"/>
</dbReference>
<dbReference type="Pfam" id="PF00557">
    <property type="entry name" value="Peptidase_M24"/>
    <property type="match status" value="1"/>
</dbReference>
<dbReference type="GO" id="GO:0006508">
    <property type="term" value="P:proteolysis"/>
    <property type="evidence" value="ECO:0007669"/>
    <property type="project" value="TreeGrafter"/>
</dbReference>
<evidence type="ECO:0000313" key="7">
    <source>
        <dbReference type="EMBL" id="KAK7097129.1"/>
    </source>
</evidence>
<evidence type="ECO:0000313" key="8">
    <source>
        <dbReference type="Proteomes" id="UP001374579"/>
    </source>
</evidence>
<keyword evidence="4" id="KW-0378">Hydrolase</keyword>
<dbReference type="FunFam" id="3.90.230.10:FF:000002">
    <property type="entry name" value="Xaa-Pro aminopeptidase 3"/>
    <property type="match status" value="1"/>
</dbReference>
<evidence type="ECO:0000259" key="6">
    <source>
        <dbReference type="PROSITE" id="PS50835"/>
    </source>
</evidence>
<keyword evidence="5" id="KW-0464">Manganese</keyword>
<evidence type="ECO:0000256" key="3">
    <source>
        <dbReference type="ARBA" id="ARBA00022723"/>
    </source>
</evidence>
<dbReference type="PANTHER" id="PTHR43226:SF4">
    <property type="entry name" value="XAA-PRO AMINOPEPTIDASE 3"/>
    <property type="match status" value="1"/>
</dbReference>
<dbReference type="PROSITE" id="PS50835">
    <property type="entry name" value="IG_LIKE"/>
    <property type="match status" value="1"/>
</dbReference>
<dbReference type="Pfam" id="PF05195">
    <property type="entry name" value="AMP_N"/>
    <property type="match status" value="1"/>
</dbReference>
<dbReference type="PANTHER" id="PTHR43226">
    <property type="entry name" value="XAA-PRO AMINOPEPTIDASE 3"/>
    <property type="match status" value="1"/>
</dbReference>
<gene>
    <name evidence="7" type="ORF">V1264_004150</name>
</gene>
<protein>
    <recommendedName>
        <fullName evidence="6">Ig-like domain-containing protein</fullName>
    </recommendedName>
</protein>
<organism evidence="7 8">
    <name type="scientific">Littorina saxatilis</name>
    <dbReference type="NCBI Taxonomy" id="31220"/>
    <lineage>
        <taxon>Eukaryota</taxon>
        <taxon>Metazoa</taxon>
        <taxon>Spiralia</taxon>
        <taxon>Lophotrochozoa</taxon>
        <taxon>Mollusca</taxon>
        <taxon>Gastropoda</taxon>
        <taxon>Caenogastropoda</taxon>
        <taxon>Littorinimorpha</taxon>
        <taxon>Littorinoidea</taxon>
        <taxon>Littorinidae</taxon>
        <taxon>Littorina</taxon>
    </lineage>
</organism>
<dbReference type="GO" id="GO:0030145">
    <property type="term" value="F:manganese ion binding"/>
    <property type="evidence" value="ECO:0007669"/>
    <property type="project" value="InterPro"/>
</dbReference>
<dbReference type="Gene3D" id="3.90.230.10">
    <property type="entry name" value="Creatinase/methionine aminopeptidase superfamily"/>
    <property type="match status" value="1"/>
</dbReference>
<dbReference type="SUPFAM" id="SSF53092">
    <property type="entry name" value="Creatinase/prolidase N-terminal domain"/>
    <property type="match status" value="1"/>
</dbReference>
<dbReference type="InterPro" id="IPR036005">
    <property type="entry name" value="Creatinase/aminopeptidase-like"/>
</dbReference>
<evidence type="ECO:0000256" key="4">
    <source>
        <dbReference type="ARBA" id="ARBA00022801"/>
    </source>
</evidence>
<dbReference type="GO" id="GO:0070006">
    <property type="term" value="F:metalloaminopeptidase activity"/>
    <property type="evidence" value="ECO:0007669"/>
    <property type="project" value="InterPro"/>
</dbReference>
<dbReference type="Gene3D" id="3.40.350.10">
    <property type="entry name" value="Creatinase/prolidase N-terminal domain"/>
    <property type="match status" value="1"/>
</dbReference>
<dbReference type="InterPro" id="IPR001714">
    <property type="entry name" value="Pept_M24_MAP"/>
</dbReference>
<dbReference type="InterPro" id="IPR007865">
    <property type="entry name" value="Aminopep_P_N"/>
</dbReference>
<proteinExistence type="inferred from homology"/>
<reference evidence="7 8" key="1">
    <citation type="submission" date="2024-02" db="EMBL/GenBank/DDBJ databases">
        <title>Chromosome-scale genome assembly of the rough periwinkle Littorina saxatilis.</title>
        <authorList>
            <person name="De Jode A."/>
            <person name="Faria R."/>
            <person name="Formenti G."/>
            <person name="Sims Y."/>
            <person name="Smith T.P."/>
            <person name="Tracey A."/>
            <person name="Wood J.M.D."/>
            <person name="Zagrodzka Z.B."/>
            <person name="Johannesson K."/>
            <person name="Butlin R.K."/>
            <person name="Leder E.H."/>
        </authorList>
    </citation>
    <scope>NUCLEOTIDE SEQUENCE [LARGE SCALE GENOMIC DNA]</scope>
    <source>
        <strain evidence="7">Snail1</strain>
        <tissue evidence="7">Muscle</tissue>
    </source>
</reference>
<comment type="cofactor">
    <cofactor evidence="1">
        <name>Mn(2+)</name>
        <dbReference type="ChEBI" id="CHEBI:29035"/>
    </cofactor>
</comment>
<name>A0AAN9G743_9CAEN</name>
<evidence type="ECO:0000256" key="1">
    <source>
        <dbReference type="ARBA" id="ARBA00001936"/>
    </source>
</evidence>
<dbReference type="InterPro" id="IPR000994">
    <property type="entry name" value="Pept_M24"/>
</dbReference>
<evidence type="ECO:0000256" key="2">
    <source>
        <dbReference type="ARBA" id="ARBA00008766"/>
    </source>
</evidence>
<dbReference type="AlphaFoldDB" id="A0AAN9G743"/>
<dbReference type="GO" id="GO:0005739">
    <property type="term" value="C:mitochondrion"/>
    <property type="evidence" value="ECO:0007669"/>
    <property type="project" value="TreeGrafter"/>
</dbReference>
<dbReference type="CDD" id="cd01087">
    <property type="entry name" value="Prolidase"/>
    <property type="match status" value="1"/>
</dbReference>
<comment type="similarity">
    <text evidence="2">Belongs to the peptidase M24B family.</text>
</comment>
<dbReference type="SUPFAM" id="SSF55920">
    <property type="entry name" value="Creatinase/aminopeptidase"/>
    <property type="match status" value="1"/>
</dbReference>
<comment type="caution">
    <text evidence="7">The sequence shown here is derived from an EMBL/GenBank/DDBJ whole genome shotgun (WGS) entry which is preliminary data.</text>
</comment>